<dbReference type="Proteomes" id="UP000005408">
    <property type="component" value="Unassembled WGS sequence"/>
</dbReference>
<sequence length="456" mass="51768">MGCVHASSSNSQEDSTVKTLYLHRRLTRKSRKNASVGQTNGAALEQDPAQVFDVQPSCIARNFSCDSLLTLDISLEGKEFSKFPRWRGYKMCNVCDKDDKIDILLTMATSKHKLCNRCMMITDIQNNMKSCASSKVSATAFANLLALTALDLSAPASDALVKNRKNAWIQLAGHPGAFAPAGPSTIWKRRINFKDSTETRAYEMLMKDSAHDIVPEFFREVEYNGEYFIEIEDLLQHFINPNIMDIKIGKRTFMESEVKNPVLRKDLYEKMVKLCPGAPTPEEREQQAITKLRYMQFREEESSTAEYGFRIEALRVSGESPTTNLKKVKTMAQIENVLCKFIKNQDSVRWKFHSRLKQIKEKFESSSFLMSHQIIGSSILFMFDEMGNTGAWMIDFSKTVPLPQGKTLTHRDDWALGNGEDGYLYGVDSLIKIFENLECSKSDSRNIHAPNNQHDG</sequence>
<dbReference type="GO" id="GO:0046854">
    <property type="term" value="P:phosphatidylinositol phosphate biosynthetic process"/>
    <property type="evidence" value="ECO:0007669"/>
    <property type="project" value="TreeGrafter"/>
</dbReference>
<evidence type="ECO:0000256" key="2">
    <source>
        <dbReference type="ARBA" id="ARBA00022679"/>
    </source>
</evidence>
<dbReference type="GO" id="GO:0005737">
    <property type="term" value="C:cytoplasm"/>
    <property type="evidence" value="ECO:0007669"/>
    <property type="project" value="TreeGrafter"/>
</dbReference>
<dbReference type="SUPFAM" id="SSF56104">
    <property type="entry name" value="SAICAR synthase-like"/>
    <property type="match status" value="1"/>
</dbReference>
<dbReference type="Pfam" id="PF03770">
    <property type="entry name" value="IPK"/>
    <property type="match status" value="1"/>
</dbReference>
<reference evidence="5" key="1">
    <citation type="submission" date="2022-08" db="UniProtKB">
        <authorList>
            <consortium name="EnsemblMetazoa"/>
        </authorList>
    </citation>
    <scope>IDENTIFICATION</scope>
    <source>
        <strain evidence="5">05x7-T-G4-1.051#20</strain>
    </source>
</reference>
<dbReference type="EC" id="2.7.-.-" evidence="4"/>
<name>A0A8W8LCV1_MAGGI</name>
<dbReference type="OrthoDB" id="338650at2759"/>
<dbReference type="Gene3D" id="3.30.470.160">
    <property type="entry name" value="Inositol polyphosphate kinase"/>
    <property type="match status" value="1"/>
</dbReference>
<dbReference type="PANTHER" id="PTHR12400:SF26">
    <property type="entry name" value="KINASE"/>
    <property type="match status" value="1"/>
</dbReference>
<evidence type="ECO:0000256" key="3">
    <source>
        <dbReference type="ARBA" id="ARBA00022777"/>
    </source>
</evidence>
<dbReference type="EnsemblMetazoa" id="G26973.9">
    <property type="protein sequence ID" value="G26973.9:cds"/>
    <property type="gene ID" value="G26973"/>
</dbReference>
<dbReference type="InterPro" id="IPR005522">
    <property type="entry name" value="IPK"/>
</dbReference>
<dbReference type="PANTHER" id="PTHR12400">
    <property type="entry name" value="INOSITOL POLYPHOSPHATE KINASE"/>
    <property type="match status" value="1"/>
</dbReference>
<protein>
    <recommendedName>
        <fullName evidence="4">Kinase</fullName>
        <ecNumber evidence="4">2.7.-.-</ecNumber>
    </recommendedName>
</protein>
<accession>A0A8W8LCV1</accession>
<dbReference type="GO" id="GO:0005634">
    <property type="term" value="C:nucleus"/>
    <property type="evidence" value="ECO:0007669"/>
    <property type="project" value="TreeGrafter"/>
</dbReference>
<evidence type="ECO:0000313" key="5">
    <source>
        <dbReference type="EnsemblMetazoa" id="G26973.9:cds"/>
    </source>
</evidence>
<dbReference type="AlphaFoldDB" id="A0A8W8LCV1"/>
<evidence type="ECO:0000256" key="4">
    <source>
        <dbReference type="RuleBase" id="RU363090"/>
    </source>
</evidence>
<organism evidence="5 6">
    <name type="scientific">Magallana gigas</name>
    <name type="common">Pacific oyster</name>
    <name type="synonym">Crassostrea gigas</name>
    <dbReference type="NCBI Taxonomy" id="29159"/>
    <lineage>
        <taxon>Eukaryota</taxon>
        <taxon>Metazoa</taxon>
        <taxon>Spiralia</taxon>
        <taxon>Lophotrochozoa</taxon>
        <taxon>Mollusca</taxon>
        <taxon>Bivalvia</taxon>
        <taxon>Autobranchia</taxon>
        <taxon>Pteriomorphia</taxon>
        <taxon>Ostreida</taxon>
        <taxon>Ostreoidea</taxon>
        <taxon>Ostreidae</taxon>
        <taxon>Magallana</taxon>
    </lineage>
</organism>
<proteinExistence type="inferred from homology"/>
<dbReference type="GO" id="GO:0032958">
    <property type="term" value="P:inositol phosphate biosynthetic process"/>
    <property type="evidence" value="ECO:0007669"/>
    <property type="project" value="InterPro"/>
</dbReference>
<dbReference type="InterPro" id="IPR038286">
    <property type="entry name" value="IPK_sf"/>
</dbReference>
<keyword evidence="3 4" id="KW-0418">Kinase</keyword>
<keyword evidence="6" id="KW-1185">Reference proteome</keyword>
<dbReference type="GO" id="GO:0000828">
    <property type="term" value="F:inositol hexakisphosphate kinase activity"/>
    <property type="evidence" value="ECO:0007669"/>
    <property type="project" value="TreeGrafter"/>
</dbReference>
<evidence type="ECO:0000313" key="6">
    <source>
        <dbReference type="Proteomes" id="UP000005408"/>
    </source>
</evidence>
<comment type="similarity">
    <text evidence="1 4">Belongs to the inositol phosphokinase (IPK) family.</text>
</comment>
<keyword evidence="2 4" id="KW-0808">Transferase</keyword>
<dbReference type="OMA" id="HIQSQDP"/>
<evidence type="ECO:0000256" key="1">
    <source>
        <dbReference type="ARBA" id="ARBA00007374"/>
    </source>
</evidence>